<reference evidence="1" key="1">
    <citation type="submission" date="2015-09" db="EMBL/GenBank/DDBJ databases">
        <title>De novo assembly of Pectinophora gossypiella (Pink Bollworm) gut transcriptome.</title>
        <authorList>
            <person name="Tassone E.E."/>
        </authorList>
    </citation>
    <scope>NUCLEOTIDE SEQUENCE</scope>
</reference>
<feature type="non-terminal residue" evidence="1">
    <location>
        <position position="1"/>
    </location>
</feature>
<dbReference type="OrthoDB" id="10016557at2759"/>
<organism evidence="1">
    <name type="scientific">Pectinophora gossypiella</name>
    <name type="common">Cotton pink bollworm</name>
    <name type="synonym">Depressaria gossypiella</name>
    <dbReference type="NCBI Taxonomy" id="13191"/>
    <lineage>
        <taxon>Eukaryota</taxon>
        <taxon>Metazoa</taxon>
        <taxon>Ecdysozoa</taxon>
        <taxon>Arthropoda</taxon>
        <taxon>Hexapoda</taxon>
        <taxon>Insecta</taxon>
        <taxon>Pterygota</taxon>
        <taxon>Neoptera</taxon>
        <taxon>Endopterygota</taxon>
        <taxon>Lepidoptera</taxon>
        <taxon>Glossata</taxon>
        <taxon>Ditrysia</taxon>
        <taxon>Gelechioidea</taxon>
        <taxon>Gelechiidae</taxon>
        <taxon>Apatetrinae</taxon>
        <taxon>Pectinophora</taxon>
    </lineage>
</organism>
<gene>
    <name evidence="1" type="ORF">g.19254</name>
</gene>
<evidence type="ECO:0000313" key="1">
    <source>
        <dbReference type="EMBL" id="JAT80600.1"/>
    </source>
</evidence>
<accession>A0A1E1W0S8</accession>
<protein>
    <submittedName>
        <fullName evidence="1">Uncharacterized protein</fullName>
    </submittedName>
</protein>
<feature type="non-terminal residue" evidence="1">
    <location>
        <position position="150"/>
    </location>
</feature>
<dbReference type="EMBL" id="GDQN01010454">
    <property type="protein sequence ID" value="JAT80600.1"/>
    <property type="molecule type" value="Transcribed_RNA"/>
</dbReference>
<sequence>PVVCNEKMSIEQEETAATHICHYLGFSSANNYRVKYVNVREEELLKAKSGNELRNKRSTQEHIPVHFAFRRVEEDTARHLIIEEPEFLKEHCVPNVTKTCASLYVYCNQALFTNNFDMPNEILFSREAEVKTHMWPWVAKVYVDGDYKCS</sequence>
<dbReference type="AlphaFoldDB" id="A0A1E1W0S8"/>
<name>A0A1E1W0S8_PECGO</name>
<proteinExistence type="predicted"/>